<dbReference type="Proteomes" id="UP000030673">
    <property type="component" value="Unassembled WGS sequence"/>
</dbReference>
<dbReference type="PANTHER" id="PTHR43899">
    <property type="entry name" value="RH59310P"/>
    <property type="match status" value="1"/>
</dbReference>
<evidence type="ECO:0000256" key="3">
    <source>
        <dbReference type="SAM" id="SignalP"/>
    </source>
</evidence>
<dbReference type="AlphaFoldDB" id="W7JZJ3"/>
<proteinExistence type="inferred from homology"/>
<dbReference type="GO" id="GO:0016491">
    <property type="term" value="F:oxidoreductase activity"/>
    <property type="evidence" value="ECO:0007669"/>
    <property type="project" value="UniProtKB-KW"/>
</dbReference>
<gene>
    <name evidence="4" type="ORF">PFNF54_00763</name>
</gene>
<evidence type="ECO:0000313" key="5">
    <source>
        <dbReference type="Proteomes" id="UP000030673"/>
    </source>
</evidence>
<dbReference type="InterPro" id="IPR051019">
    <property type="entry name" value="VLCFA-Steroid_DH"/>
</dbReference>
<reference evidence="4 5" key="1">
    <citation type="submission" date="2013-02" db="EMBL/GenBank/DDBJ databases">
        <title>The Genome Sequence of Plasmodium falciparum NF54.</title>
        <authorList>
            <consortium name="The Broad Institute Genome Sequencing Platform"/>
            <consortium name="The Broad Institute Genome Sequencing Center for Infectious Disease"/>
            <person name="Neafsey D."/>
            <person name="Cheeseman I."/>
            <person name="Volkman S."/>
            <person name="Adams J."/>
            <person name="Walker B."/>
            <person name="Young S.K."/>
            <person name="Zeng Q."/>
            <person name="Gargeya S."/>
            <person name="Fitzgerald M."/>
            <person name="Haas B."/>
            <person name="Abouelleil A."/>
            <person name="Alvarado L."/>
            <person name="Arachchi H.M."/>
            <person name="Berlin A.M."/>
            <person name="Chapman S.B."/>
            <person name="Dewar J."/>
            <person name="Goldberg J."/>
            <person name="Griggs A."/>
            <person name="Gujja S."/>
            <person name="Hansen M."/>
            <person name="Howarth C."/>
            <person name="Imamovic A."/>
            <person name="Larimer J."/>
            <person name="McCowan C."/>
            <person name="Murphy C."/>
            <person name="Neiman D."/>
            <person name="Pearson M."/>
            <person name="Priest M."/>
            <person name="Roberts A."/>
            <person name="Saif S."/>
            <person name="Shea T."/>
            <person name="Sisk P."/>
            <person name="Sykes S."/>
            <person name="Wortman J."/>
            <person name="Nusbaum C."/>
            <person name="Birren B."/>
        </authorList>
    </citation>
    <scope>NUCLEOTIDE SEQUENCE [LARGE SCALE GENOMIC DNA]</scope>
    <source>
        <strain evidence="4 5">NF54</strain>
    </source>
</reference>
<dbReference type="PANTHER" id="PTHR43899:SF13">
    <property type="entry name" value="RH59310P"/>
    <property type="match status" value="1"/>
</dbReference>
<dbReference type="InterPro" id="IPR036291">
    <property type="entry name" value="NAD(P)-bd_dom_sf"/>
</dbReference>
<organism evidence="4 5">
    <name type="scientific">Plasmodium falciparum (isolate NF54)</name>
    <dbReference type="NCBI Taxonomy" id="5843"/>
    <lineage>
        <taxon>Eukaryota</taxon>
        <taxon>Sar</taxon>
        <taxon>Alveolata</taxon>
        <taxon>Apicomplexa</taxon>
        <taxon>Aconoidasida</taxon>
        <taxon>Haemosporida</taxon>
        <taxon>Plasmodiidae</taxon>
        <taxon>Plasmodium</taxon>
        <taxon>Plasmodium (Laverania)</taxon>
    </lineage>
</organism>
<evidence type="ECO:0000256" key="1">
    <source>
        <dbReference type="ARBA" id="ARBA00006484"/>
    </source>
</evidence>
<accession>W7JZJ3</accession>
<evidence type="ECO:0000256" key="2">
    <source>
        <dbReference type="ARBA" id="ARBA00023002"/>
    </source>
</evidence>
<keyword evidence="5" id="KW-1185">Reference proteome</keyword>
<dbReference type="Gene3D" id="3.40.50.720">
    <property type="entry name" value="NAD(P)-binding Rossmann-like Domain"/>
    <property type="match status" value="1"/>
</dbReference>
<dbReference type="InterPro" id="IPR002347">
    <property type="entry name" value="SDR_fam"/>
</dbReference>
<dbReference type="EMBL" id="KE123746">
    <property type="protein sequence ID" value="EWC90423.1"/>
    <property type="molecule type" value="Genomic_DNA"/>
</dbReference>
<dbReference type="SUPFAM" id="SSF51735">
    <property type="entry name" value="NAD(P)-binding Rossmann-fold domains"/>
    <property type="match status" value="1"/>
</dbReference>
<keyword evidence="3" id="KW-0732">Signal</keyword>
<dbReference type="Pfam" id="PF00106">
    <property type="entry name" value="adh_short"/>
    <property type="match status" value="1"/>
</dbReference>
<keyword evidence="2" id="KW-0560">Oxidoreductase</keyword>
<feature type="signal peptide" evidence="3">
    <location>
        <begin position="1"/>
        <end position="22"/>
    </location>
</feature>
<dbReference type="OMA" id="RMIRVND"/>
<protein>
    <submittedName>
        <fullName evidence="4">Uncharacterized protein</fullName>
    </submittedName>
</protein>
<comment type="similarity">
    <text evidence="1">Belongs to the short-chain dehydrogenases/reductases (SDR) family.</text>
</comment>
<evidence type="ECO:0000313" key="4">
    <source>
        <dbReference type="EMBL" id="EWC90423.1"/>
    </source>
</evidence>
<sequence>MKTVYFIFFFHILLMYCYFCDHMNETKEEKTNMRNNHLSRVTIEILPSDEDNDIFDINDSLLDELIDMIKKKKGLILYTSSGVTSLKSCPLYTIYGSVKDAICSFANSLSVELKEYNIQVQCHVPLFIVTKLSKIKNPGIFVPTSDIYAKCAIQKMREGNVFSYKVISSPYLFHKLQIFFYNCFPKVIFDIVTLEFLKIVRLRALKKFKKRE</sequence>
<name>W7JZJ3_PLAFO</name>
<feature type="chain" id="PRO_5005716568" evidence="3">
    <location>
        <begin position="23"/>
        <end position="212"/>
    </location>
</feature>